<evidence type="ECO:0000313" key="4">
    <source>
        <dbReference type="Proteomes" id="UP000236592"/>
    </source>
</evidence>
<accession>A0A2I7SEM8</accession>
<name>A0A2I7SEM8_9FLAO</name>
<protein>
    <recommendedName>
        <fullName evidence="2">Outer membrane protein beta-barrel domain-containing protein</fullName>
    </recommendedName>
</protein>
<evidence type="ECO:0000259" key="2">
    <source>
        <dbReference type="Pfam" id="PF13568"/>
    </source>
</evidence>
<dbReference type="Pfam" id="PF13568">
    <property type="entry name" value="OMP_b-brl_2"/>
    <property type="match status" value="1"/>
</dbReference>
<gene>
    <name evidence="3" type="ORF">C1A40_02240</name>
</gene>
<dbReference type="OrthoDB" id="947434at2"/>
<evidence type="ECO:0000256" key="1">
    <source>
        <dbReference type="SAM" id="SignalP"/>
    </source>
</evidence>
<dbReference type="Proteomes" id="UP000236592">
    <property type="component" value="Chromosome"/>
</dbReference>
<dbReference type="InterPro" id="IPR025665">
    <property type="entry name" value="Beta-barrel_OMP_2"/>
</dbReference>
<feature type="signal peptide" evidence="1">
    <location>
        <begin position="1"/>
        <end position="22"/>
    </location>
</feature>
<feature type="chain" id="PRO_5014427553" description="Outer membrane protein beta-barrel domain-containing protein" evidence="1">
    <location>
        <begin position="23"/>
        <end position="245"/>
    </location>
</feature>
<dbReference type="KEGG" id="taj:C1A40_02240"/>
<reference evidence="4" key="1">
    <citation type="submission" date="2018-01" db="EMBL/GenBank/DDBJ databases">
        <title>Complete genome of Tamlana sp. UJ94.</title>
        <authorList>
            <person name="Jung J."/>
            <person name="Chung D."/>
            <person name="Bae S.S."/>
            <person name="Baek K."/>
        </authorList>
    </citation>
    <scope>NUCLEOTIDE SEQUENCE [LARGE SCALE GENOMIC DNA]</scope>
    <source>
        <strain evidence="4">UJ94</strain>
    </source>
</reference>
<proteinExistence type="predicted"/>
<sequence length="245" mass="28002">MRKTFLLGFIFFVLTTSVQAQAALFALLFGDKVATENFNVSLEVGGTFMSYSNLEDHGRSKMGINFGIGGNIKLNENWFVCPNIYFLAKRNLFLNHYSLNSGNPELDLIFSDVPTRITLNYIDVPVFLSYQTNNKRYRFSVAPQVSFLQKSRAEFQHAEGDFTQNFDGYTRDVDYGMMADIGYILGKAHQGKGLHIHLRYYYGFTDILKDQISTAHNRSNYISLHLSLPFITDELAEKNLESYSK</sequence>
<feature type="domain" description="Outer membrane protein beta-barrel" evidence="2">
    <location>
        <begin position="36"/>
        <end position="208"/>
    </location>
</feature>
<evidence type="ECO:0000313" key="3">
    <source>
        <dbReference type="EMBL" id="AUS04362.1"/>
    </source>
</evidence>
<dbReference type="EMBL" id="CP025938">
    <property type="protein sequence ID" value="AUS04362.1"/>
    <property type="molecule type" value="Genomic_DNA"/>
</dbReference>
<keyword evidence="4" id="KW-1185">Reference proteome</keyword>
<dbReference type="RefSeq" id="WP_102994472.1">
    <property type="nucleotide sequence ID" value="NZ_CP025938.1"/>
</dbReference>
<organism evidence="3 4">
    <name type="scientific">Pseudotamlana carrageenivorans</name>
    <dbReference type="NCBI Taxonomy" id="2069432"/>
    <lineage>
        <taxon>Bacteria</taxon>
        <taxon>Pseudomonadati</taxon>
        <taxon>Bacteroidota</taxon>
        <taxon>Flavobacteriia</taxon>
        <taxon>Flavobacteriales</taxon>
        <taxon>Flavobacteriaceae</taxon>
        <taxon>Pseudotamlana</taxon>
    </lineage>
</organism>
<keyword evidence="1" id="KW-0732">Signal</keyword>
<dbReference type="AlphaFoldDB" id="A0A2I7SEM8"/>